<gene>
    <name evidence="1" type="ORF">LOY88_005042</name>
</gene>
<sequence>MLSSSRIPGTYPTTGFELIENPKLLDEETLPSYYPEKYYPAHLGEILGERYQILGKLGFGTTSTWKTFPTKFRTDAYVALKLYVTGAKRDRELNMYKRIEAACAETDHPGRPFIRKLLHSFQVKGPHGDHLCLVHEPLGLNLSQISDYYPGRKLDLEIIRPSLRNILIGLDFLHIIAGIIHTDLQTTNLILSVSRPEILAAFEDQQASDPVPRKILDDGRTIYSTRPLNLCNGLPLLCDFGEARTFEEAGTPEVILQMKWDHQIDIWNVAMVVWHLLMGEPLFKGRSPCGTYQDDRVHMAEMVALMGNPPLEFTQRSHMSRALWDETGKWKGAAPIPDISLEKLGANIIGDDEDKEGFLEYFRKMLCWVPEERPNCEELVLDPWLMKGLNIQKPIVRTR</sequence>
<evidence type="ECO:0000313" key="1">
    <source>
        <dbReference type="EMBL" id="KAI2383761.1"/>
    </source>
</evidence>
<proteinExistence type="predicted"/>
<dbReference type="EMBL" id="JALBCA010000084">
    <property type="protein sequence ID" value="KAI2383761.1"/>
    <property type="molecule type" value="Genomic_DNA"/>
</dbReference>
<accession>A0ACB8US69</accession>
<organism evidence="1">
    <name type="scientific">Ophidiomyces ophidiicola</name>
    <dbReference type="NCBI Taxonomy" id="1387563"/>
    <lineage>
        <taxon>Eukaryota</taxon>
        <taxon>Fungi</taxon>
        <taxon>Dikarya</taxon>
        <taxon>Ascomycota</taxon>
        <taxon>Pezizomycotina</taxon>
        <taxon>Eurotiomycetes</taxon>
        <taxon>Eurotiomycetidae</taxon>
        <taxon>Onygenales</taxon>
        <taxon>Onygenaceae</taxon>
        <taxon>Ophidiomyces</taxon>
    </lineage>
</organism>
<protein>
    <submittedName>
        <fullName evidence="1">Uncharacterized protein</fullName>
    </submittedName>
</protein>
<name>A0ACB8US69_9EURO</name>
<reference evidence="1" key="1">
    <citation type="journal article" date="2022" name="bioRxiv">
        <title>Population genetic analysis of Ophidiomyces ophidiicola, the causative agent of snake fungal disease, indicates recent introductions to the USA.</title>
        <authorList>
            <person name="Ladner J.T."/>
            <person name="Palmer J.M."/>
            <person name="Ettinger C.L."/>
            <person name="Stajich J.E."/>
            <person name="Farrell T.M."/>
            <person name="Glorioso B.M."/>
            <person name="Lawson B."/>
            <person name="Price S.J."/>
            <person name="Stengle A.G."/>
            <person name="Grear D.A."/>
            <person name="Lorch J.M."/>
        </authorList>
    </citation>
    <scope>NUCLEOTIDE SEQUENCE</scope>
    <source>
        <strain evidence="1">NWHC 24266-5</strain>
    </source>
</reference>
<comment type="caution">
    <text evidence="1">The sequence shown here is derived from an EMBL/GenBank/DDBJ whole genome shotgun (WGS) entry which is preliminary data.</text>
</comment>